<protein>
    <submittedName>
        <fullName evidence="2">Aldehyde dehydrogenase</fullName>
    </submittedName>
</protein>
<dbReference type="Proteomes" id="UP000255303">
    <property type="component" value="Unassembled WGS sequence"/>
</dbReference>
<sequence length="32" mass="3721">MKDSSDTHPNHLPDSSYGLFIDNQWVSFGRIR</sequence>
<name>A0A379K650_ECTOL</name>
<evidence type="ECO:0000313" key="3">
    <source>
        <dbReference type="Proteomes" id="UP000254084"/>
    </source>
</evidence>
<evidence type="ECO:0000313" key="2">
    <source>
        <dbReference type="EMBL" id="SUD59591.1"/>
    </source>
</evidence>
<dbReference type="EMBL" id="UGUW01000004">
    <property type="protein sequence ID" value="SUD59591.1"/>
    <property type="molecule type" value="Genomic_DNA"/>
</dbReference>
<dbReference type="AlphaFoldDB" id="A0A379K650"/>
<proteinExistence type="predicted"/>
<organism evidence="2 3">
    <name type="scientific">Ectopseudomonas oleovorans</name>
    <name type="common">Pseudomonas oleovorans</name>
    <dbReference type="NCBI Taxonomy" id="301"/>
    <lineage>
        <taxon>Bacteria</taxon>
        <taxon>Pseudomonadati</taxon>
        <taxon>Pseudomonadota</taxon>
        <taxon>Gammaproteobacteria</taxon>
        <taxon>Pseudomonadales</taxon>
        <taxon>Pseudomonadaceae</taxon>
        <taxon>Ectopseudomonas</taxon>
    </lineage>
</organism>
<dbReference type="EMBL" id="UGUV01000002">
    <property type="protein sequence ID" value="SUD53835.1"/>
    <property type="molecule type" value="Genomic_DNA"/>
</dbReference>
<accession>A0A379K650</accession>
<evidence type="ECO:0000313" key="1">
    <source>
        <dbReference type="EMBL" id="SUD53835.1"/>
    </source>
</evidence>
<dbReference type="Proteomes" id="UP000254084">
    <property type="component" value="Unassembled WGS sequence"/>
</dbReference>
<accession>A0A379JZC2</accession>
<gene>
    <name evidence="1" type="ORF">NCTC10692_04386</name>
    <name evidence="2" type="ORF">NCTC10860_01880</name>
</gene>
<evidence type="ECO:0000313" key="4">
    <source>
        <dbReference type="Proteomes" id="UP000255303"/>
    </source>
</evidence>
<reference evidence="3 4" key="1">
    <citation type="submission" date="2018-06" db="EMBL/GenBank/DDBJ databases">
        <authorList>
            <consortium name="Pathogen Informatics"/>
            <person name="Doyle S."/>
        </authorList>
    </citation>
    <scope>NUCLEOTIDE SEQUENCE [LARGE SCALE GENOMIC DNA]</scope>
    <source>
        <strain evidence="1 4">NCTC10692</strain>
        <strain evidence="2 3">NCTC10860</strain>
    </source>
</reference>